<accession>J9QPX8</accession>
<evidence type="ECO:0000313" key="2">
    <source>
        <dbReference type="Proteomes" id="UP000006280"/>
    </source>
</evidence>
<dbReference type="RefSeq" id="YP_006906369.1">
    <property type="nucleotide sequence ID" value="NC_018837.1"/>
</dbReference>
<gene>
    <name evidence="1" type="ORF">My1_117</name>
</gene>
<keyword evidence="2" id="KW-1185">Reference proteome</keyword>
<sequence length="166" mass="19592">MIDAVLPIYALRQYEEMVKEGDYLVVVSRFDKYILDNPSLEGNFRQRRLKLAITPKGELPYKLYKLKKEFSTLSQIVLSKSKVFIDSSGKVFNRLKAKYYQIEVKRVLSGSRLFNGKYQCFVRGINTPFILHHIPKWVSVIKYKNSFVLFDVHEERPESPRLRIKI</sequence>
<dbReference type="GeneID" id="13826819"/>
<dbReference type="OrthoDB" id="10278at10239"/>
<evidence type="ECO:0000313" key="1">
    <source>
        <dbReference type="EMBL" id="AFQ22276.1"/>
    </source>
</evidence>
<dbReference type="Proteomes" id="UP000006280">
    <property type="component" value="Segment"/>
</dbReference>
<reference evidence="1 2" key="1">
    <citation type="journal article" date="2012" name="J. Virol.">
        <title>Complete Genome Sequence of Pectobacterium carotovorum subsp. carotovorum Bacteriophage My1.</title>
        <authorList>
            <person name="Lee D.H."/>
            <person name="Lee J.H."/>
            <person name="Shin H."/>
            <person name="Ji S."/>
            <person name="Roh E."/>
            <person name="Jung K."/>
            <person name="Ryu S."/>
            <person name="Choi J."/>
            <person name="Heu S."/>
        </authorList>
    </citation>
    <scope>NUCLEOTIDE SEQUENCE [LARGE SCALE GENOMIC DNA]</scope>
</reference>
<proteinExistence type="predicted"/>
<organism evidence="1 2">
    <name type="scientific">Pectobacterium phage My1</name>
    <dbReference type="NCBI Taxonomy" id="1204539"/>
    <lineage>
        <taxon>Viruses</taxon>
        <taxon>Duplodnaviria</taxon>
        <taxon>Heunggongvirae</taxon>
        <taxon>Uroviricota</taxon>
        <taxon>Caudoviricetes</taxon>
        <taxon>Demerecviridae</taxon>
        <taxon>Mccorquodalevirinae</taxon>
        <taxon>Myunavirus</taxon>
        <taxon>Myunavirus My1</taxon>
    </lineage>
</organism>
<protein>
    <submittedName>
        <fullName evidence="1">Uncharacterized protein</fullName>
    </submittedName>
</protein>
<name>J9QPX8_9CAUD</name>
<dbReference type="KEGG" id="vg:13826819"/>
<dbReference type="EMBL" id="JX195166">
    <property type="protein sequence ID" value="AFQ22276.1"/>
    <property type="molecule type" value="Genomic_DNA"/>
</dbReference>